<keyword evidence="4" id="KW-0862">Zinc</keyword>
<proteinExistence type="predicted"/>
<dbReference type="EMBL" id="LNIX01000002">
    <property type="protein sequence ID" value="OXA59446.1"/>
    <property type="molecule type" value="Genomic_DNA"/>
</dbReference>
<keyword evidence="2" id="KW-0677">Repeat</keyword>
<evidence type="ECO:0000256" key="6">
    <source>
        <dbReference type="SAM" id="MobiDB-lite"/>
    </source>
</evidence>
<feature type="compositionally biased region" description="Polar residues" evidence="6">
    <location>
        <begin position="22"/>
        <end position="38"/>
    </location>
</feature>
<evidence type="ECO:0000313" key="9">
    <source>
        <dbReference type="Proteomes" id="UP000198287"/>
    </source>
</evidence>
<feature type="domain" description="C2H2-type" evidence="7">
    <location>
        <begin position="425"/>
        <end position="455"/>
    </location>
</feature>
<dbReference type="InterPro" id="IPR013087">
    <property type="entry name" value="Znf_C2H2_type"/>
</dbReference>
<keyword evidence="9" id="KW-1185">Reference proteome</keyword>
<dbReference type="SUPFAM" id="SSF57667">
    <property type="entry name" value="beta-beta-alpha zinc fingers"/>
    <property type="match status" value="7"/>
</dbReference>
<name>A0A226ES77_FOLCA</name>
<feature type="domain" description="C2H2-type" evidence="7">
    <location>
        <begin position="1034"/>
        <end position="1061"/>
    </location>
</feature>
<keyword evidence="1" id="KW-0479">Metal-binding</keyword>
<sequence length="1157" mass="133540">MTTLKHTCPVVVSKKNGGPVTMFSSRETSSSTTKQDKQINVSSPIINQASSQTKSPVQLRTFSKRFPFIDKSYEKNGKIVSPQSQPRFLHESCINRNQIPTNPFAHNISERAQEAQVQSDPLHLEVYSYLDMSKRGFTNDHTYSASKCIECEFCHQNFENLEQLMSHFVSDHSKVTKSFICVLCDRTFVSTVLLRKHMDLHKDAESHEIFCDICEDRFKTDDDLHRHLDSHTVIRGVFSSMKSFHSFKCLFCRSGSNTRKTFSFLRQHELKKHLSELNFVCNVGNCKEPFSHLYLLEAHKVCHLPEPTNQDTTTTTMTTATTYPCLVCNYQFDTVKALKYHHLIHLDFLERCSRLNYKKTLEMELFCKKCGKAFIQREDVKLHACHSTPLRCELCPEYYFTERPHLVNHIIEKHETISTPNNKMYRCFKPNCAKRFVTDFMYKRHLRYHHLSRCPLCEFGIKESKYSKKDIKSKIKSHMTSCHAAAEGEDSKCTVCLKQFCTPLTSVVHLRKHHPEIFTFICTICDKTYSSLEQLNAHTLSHNTGFTDAEGTTQDLQMFECYCSNSFISVNTFQDHLESHTGEGLLICELCVSHNRLAPSLFHGIENLQKHTEREHSSAGAGTPKDTPWESIDFDALIEENFPSSTCSLSLSSLPTTISSTLSSSQSLPQIENKEDVIMMDAENDFEVADNSVLPSKSVKCEVCDKTLRDSTALRLHQHTHPELFIYKCPEANCDSKFVSEIHLFTHAQIHSYIPDESLICYCCSKSRTFETKEDLAKHLRIHTQDKKKTCPHCHKVLHNTKHLADHIANIHKMILFRCTDCNLTFTTKGNLIRHQNCRHSTSNETFDCAECPKKYRSKAMLYCHRREVHNPIMQQCDQCGEMIASCKFKMHLLKAHGVDTFKHIKASRALTRCYFCSQQFSSLVHLEFHMTSHTNERNTLIKIPPEKGRRTQNPPSSLIDCKICGKQFQRIYTYNMHMNFHNGVRKIKCSVCSKTFSNYLSRAGHQLSHRTLNPQEINKNKETKAFAKTWTSFTCKFCRKVFTVRTQYQYHLNQHTGKTPYKCHICGLRFSHSGHFLGHRKKHLMWGDYKKRPDNMRGALPESDDDAIHKDDEKVACPDPKNEPPVMDEVNNNTNVPDPAIPYENPFPTFSLQEMI</sequence>
<feature type="domain" description="C2H2-type" evidence="7">
    <location>
        <begin position="1062"/>
        <end position="1084"/>
    </location>
</feature>
<dbReference type="Pfam" id="PF00096">
    <property type="entry name" value="zf-C2H2"/>
    <property type="match status" value="4"/>
</dbReference>
<feature type="domain" description="C2H2-type" evidence="7">
    <location>
        <begin position="759"/>
        <end position="788"/>
    </location>
</feature>
<reference evidence="8 9" key="1">
    <citation type="submission" date="2015-12" db="EMBL/GenBank/DDBJ databases">
        <title>The genome of Folsomia candida.</title>
        <authorList>
            <person name="Faddeeva A."/>
            <person name="Derks M.F."/>
            <person name="Anvar Y."/>
            <person name="Smit S."/>
            <person name="Van Straalen N."/>
            <person name="Roelofs D."/>
        </authorList>
    </citation>
    <scope>NUCLEOTIDE SEQUENCE [LARGE SCALE GENOMIC DNA]</scope>
    <source>
        <strain evidence="8 9">VU population</strain>
        <tissue evidence="8">Whole body</tissue>
    </source>
</reference>
<feature type="domain" description="C2H2-type" evidence="7">
    <location>
        <begin position="817"/>
        <end position="845"/>
    </location>
</feature>
<organism evidence="8 9">
    <name type="scientific">Folsomia candida</name>
    <name type="common">Springtail</name>
    <dbReference type="NCBI Taxonomy" id="158441"/>
    <lineage>
        <taxon>Eukaryota</taxon>
        <taxon>Metazoa</taxon>
        <taxon>Ecdysozoa</taxon>
        <taxon>Arthropoda</taxon>
        <taxon>Hexapoda</taxon>
        <taxon>Collembola</taxon>
        <taxon>Entomobryomorpha</taxon>
        <taxon>Isotomoidea</taxon>
        <taxon>Isotomidae</taxon>
        <taxon>Proisotominae</taxon>
        <taxon>Folsomia</taxon>
    </lineage>
</organism>
<feature type="region of interest" description="Disordered" evidence="6">
    <location>
        <begin position="1115"/>
        <end position="1146"/>
    </location>
</feature>
<feature type="region of interest" description="Disordered" evidence="6">
    <location>
        <begin position="19"/>
        <end position="38"/>
    </location>
</feature>
<dbReference type="GO" id="GO:0008270">
    <property type="term" value="F:zinc ion binding"/>
    <property type="evidence" value="ECO:0007669"/>
    <property type="project" value="UniProtKB-KW"/>
</dbReference>
<accession>A0A226ES77</accession>
<dbReference type="PROSITE" id="PS50157">
    <property type="entry name" value="ZINC_FINGER_C2H2_2"/>
    <property type="match status" value="15"/>
</dbReference>
<keyword evidence="3 5" id="KW-0863">Zinc-finger</keyword>
<dbReference type="PANTHER" id="PTHR24379">
    <property type="entry name" value="KRAB AND ZINC FINGER DOMAIN-CONTAINING"/>
    <property type="match status" value="1"/>
</dbReference>
<feature type="domain" description="C2H2-type" evidence="7">
    <location>
        <begin position="209"/>
        <end position="236"/>
    </location>
</feature>
<feature type="domain" description="C2H2-type" evidence="7">
    <location>
        <begin position="912"/>
        <end position="939"/>
    </location>
</feature>
<dbReference type="AlphaFoldDB" id="A0A226ES77"/>
<evidence type="ECO:0000256" key="4">
    <source>
        <dbReference type="ARBA" id="ARBA00022833"/>
    </source>
</evidence>
<dbReference type="InterPro" id="IPR036236">
    <property type="entry name" value="Znf_C2H2_sf"/>
</dbReference>
<comment type="caution">
    <text evidence="8">The sequence shown here is derived from an EMBL/GenBank/DDBJ whole genome shotgun (WGS) entry which is preliminary data.</text>
</comment>
<evidence type="ECO:0000256" key="1">
    <source>
        <dbReference type="ARBA" id="ARBA00022723"/>
    </source>
</evidence>
<gene>
    <name evidence="8" type="ORF">Fcan01_05437</name>
</gene>
<evidence type="ECO:0000256" key="5">
    <source>
        <dbReference type="PROSITE-ProRule" id="PRU00042"/>
    </source>
</evidence>
<feature type="domain" description="C2H2-type" evidence="7">
    <location>
        <begin position="988"/>
        <end position="1015"/>
    </location>
</feature>
<evidence type="ECO:0000259" key="7">
    <source>
        <dbReference type="PROSITE" id="PS50157"/>
    </source>
</evidence>
<dbReference type="OrthoDB" id="10018191at2759"/>
<feature type="domain" description="C2H2-type" evidence="7">
    <location>
        <begin position="727"/>
        <end position="752"/>
    </location>
</feature>
<dbReference type="OMA" id="CFAQSLD"/>
<feature type="domain" description="C2H2-type" evidence="7">
    <location>
        <begin position="847"/>
        <end position="870"/>
    </location>
</feature>
<evidence type="ECO:0000256" key="3">
    <source>
        <dbReference type="ARBA" id="ARBA00022771"/>
    </source>
</evidence>
<dbReference type="PANTHER" id="PTHR24379:SF121">
    <property type="entry name" value="C2H2-TYPE DOMAIN-CONTAINING PROTEIN"/>
    <property type="match status" value="1"/>
</dbReference>
<feature type="domain" description="C2H2-type" evidence="7">
    <location>
        <begin position="960"/>
        <end position="987"/>
    </location>
</feature>
<dbReference type="Proteomes" id="UP000198287">
    <property type="component" value="Unassembled WGS sequence"/>
</dbReference>
<dbReference type="PROSITE" id="PS00028">
    <property type="entry name" value="ZINC_FINGER_C2H2_1"/>
    <property type="match status" value="15"/>
</dbReference>
<feature type="domain" description="C2H2-type" evidence="7">
    <location>
        <begin position="520"/>
        <end position="542"/>
    </location>
</feature>
<dbReference type="Gene3D" id="3.30.160.60">
    <property type="entry name" value="Classic Zinc Finger"/>
    <property type="match status" value="8"/>
</dbReference>
<evidence type="ECO:0000256" key="2">
    <source>
        <dbReference type="ARBA" id="ARBA00022737"/>
    </source>
</evidence>
<dbReference type="SMART" id="SM00355">
    <property type="entry name" value="ZnF_C2H2"/>
    <property type="match status" value="25"/>
</dbReference>
<feature type="domain" description="C2H2-type" evidence="7">
    <location>
        <begin position="699"/>
        <end position="721"/>
    </location>
</feature>
<protein>
    <submittedName>
        <fullName evidence="8">Zinc finger protein 26</fullName>
    </submittedName>
</protein>
<evidence type="ECO:0000313" key="8">
    <source>
        <dbReference type="EMBL" id="OXA59446.1"/>
    </source>
</evidence>
<feature type="domain" description="C2H2-type" evidence="7">
    <location>
        <begin position="279"/>
        <end position="308"/>
    </location>
</feature>
<feature type="domain" description="C2H2-type" evidence="7">
    <location>
        <begin position="179"/>
        <end position="206"/>
    </location>
</feature>